<evidence type="ECO:0000256" key="2">
    <source>
        <dbReference type="SAM" id="SignalP"/>
    </source>
</evidence>
<dbReference type="RefSeq" id="WP_353864918.1">
    <property type="nucleotide sequence ID" value="NZ_CP088295.1"/>
</dbReference>
<organism evidence="4 5">
    <name type="scientific">Svornostia abyssi</name>
    <dbReference type="NCBI Taxonomy" id="2898438"/>
    <lineage>
        <taxon>Bacteria</taxon>
        <taxon>Bacillati</taxon>
        <taxon>Actinomycetota</taxon>
        <taxon>Thermoleophilia</taxon>
        <taxon>Solirubrobacterales</taxon>
        <taxon>Baekduiaceae</taxon>
        <taxon>Svornostia</taxon>
    </lineage>
</organism>
<feature type="chain" id="PRO_5046565162" evidence="2">
    <location>
        <begin position="21"/>
        <end position="210"/>
    </location>
</feature>
<protein>
    <submittedName>
        <fullName evidence="4">GDSL-type esterase/lipase family protein</fullName>
    </submittedName>
</protein>
<dbReference type="EMBL" id="CP088295">
    <property type="protein sequence ID" value="UUY04435.1"/>
    <property type="molecule type" value="Genomic_DNA"/>
</dbReference>
<gene>
    <name evidence="4" type="ORF">LRS13_02565</name>
</gene>
<evidence type="ECO:0000256" key="1">
    <source>
        <dbReference type="SAM" id="MobiDB-lite"/>
    </source>
</evidence>
<feature type="signal peptide" evidence="2">
    <location>
        <begin position="1"/>
        <end position="20"/>
    </location>
</feature>
<evidence type="ECO:0000259" key="3">
    <source>
        <dbReference type="Pfam" id="PF13472"/>
    </source>
</evidence>
<dbReference type="InterPro" id="IPR013830">
    <property type="entry name" value="SGNH_hydro"/>
</dbReference>
<proteinExistence type="predicted"/>
<name>A0ABY5PIT0_9ACTN</name>
<reference evidence="5" key="1">
    <citation type="submission" date="2021-11" db="EMBL/GenBank/DDBJ databases">
        <title>Cultivation dependent microbiological survey of springs from the worlds oldest radium mine currently devoted to the extraction of radon-saturated water.</title>
        <authorList>
            <person name="Kapinusova G."/>
            <person name="Smrhova T."/>
            <person name="Strejcek M."/>
            <person name="Suman J."/>
            <person name="Jani K."/>
            <person name="Pajer P."/>
            <person name="Uhlik O."/>
        </authorList>
    </citation>
    <scope>NUCLEOTIDE SEQUENCE [LARGE SCALE GENOMIC DNA]</scope>
    <source>
        <strain evidence="5">J379</strain>
    </source>
</reference>
<dbReference type="SUPFAM" id="SSF52266">
    <property type="entry name" value="SGNH hydrolase"/>
    <property type="match status" value="1"/>
</dbReference>
<keyword evidence="5" id="KW-1185">Reference proteome</keyword>
<feature type="domain" description="SGNH hydrolase-type esterase" evidence="3">
    <location>
        <begin position="32"/>
        <end position="174"/>
    </location>
</feature>
<feature type="region of interest" description="Disordered" evidence="1">
    <location>
        <begin position="187"/>
        <end position="210"/>
    </location>
</feature>
<evidence type="ECO:0000313" key="4">
    <source>
        <dbReference type="EMBL" id="UUY04435.1"/>
    </source>
</evidence>
<sequence>MLAVRRLVLTLALTVPCVLAAPAAAAVPTIVVGDSLAVGTKPYLGSLLPGYPLTWDVRNGRTTPEGMRALRAKLREVQPGAVVVSLGSNDGPDPARFADRMRRILAAIPPSSCVIWPSIVRPDRKGDETGLNRVLRRMAAADDRLTLIDWQGAVQRGAVILPDGLHPDPAGYQRRSQMIATALQRNCAAPDTGTDTPSAPAEGGVPAPSS</sequence>
<dbReference type="Proteomes" id="UP001058860">
    <property type="component" value="Chromosome"/>
</dbReference>
<accession>A0ABY5PIT0</accession>
<dbReference type="InterPro" id="IPR036514">
    <property type="entry name" value="SGNH_hydro_sf"/>
</dbReference>
<dbReference type="Pfam" id="PF13472">
    <property type="entry name" value="Lipase_GDSL_2"/>
    <property type="match status" value="1"/>
</dbReference>
<dbReference type="Gene3D" id="3.40.50.1110">
    <property type="entry name" value="SGNH hydrolase"/>
    <property type="match status" value="1"/>
</dbReference>
<evidence type="ECO:0000313" key="5">
    <source>
        <dbReference type="Proteomes" id="UP001058860"/>
    </source>
</evidence>
<keyword evidence="2" id="KW-0732">Signal</keyword>